<accession>A0A9D4XQV1</accession>
<evidence type="ECO:0000313" key="1">
    <source>
        <dbReference type="EMBL" id="KAI5424842.1"/>
    </source>
</evidence>
<organism evidence="1 2">
    <name type="scientific">Pisum sativum</name>
    <name type="common">Garden pea</name>
    <name type="synonym">Lathyrus oleraceus</name>
    <dbReference type="NCBI Taxonomy" id="3888"/>
    <lineage>
        <taxon>Eukaryota</taxon>
        <taxon>Viridiplantae</taxon>
        <taxon>Streptophyta</taxon>
        <taxon>Embryophyta</taxon>
        <taxon>Tracheophyta</taxon>
        <taxon>Spermatophyta</taxon>
        <taxon>Magnoliopsida</taxon>
        <taxon>eudicotyledons</taxon>
        <taxon>Gunneridae</taxon>
        <taxon>Pentapetalae</taxon>
        <taxon>rosids</taxon>
        <taxon>fabids</taxon>
        <taxon>Fabales</taxon>
        <taxon>Fabaceae</taxon>
        <taxon>Papilionoideae</taxon>
        <taxon>50 kb inversion clade</taxon>
        <taxon>NPAAA clade</taxon>
        <taxon>Hologalegina</taxon>
        <taxon>IRL clade</taxon>
        <taxon>Fabeae</taxon>
        <taxon>Lathyrus</taxon>
    </lineage>
</organism>
<dbReference type="EMBL" id="JAMSHJ010000003">
    <property type="protein sequence ID" value="KAI5424842.1"/>
    <property type="molecule type" value="Genomic_DNA"/>
</dbReference>
<gene>
    <name evidence="1" type="ORF">KIW84_030867</name>
</gene>
<sequence>MLDAVEKFQAAFEKLKDEDPSYMEFFYLSGPPCSTDWEKTRAFVIFLKSFYEATKLFSSPQEVSLHLAFHNLSAILCKLQEASLNMNTYVAPMNDSKVLDLLEEYDITDSIVSANPIHDEMRTPMYDRAQKPCANMFIIFSLLVFFSKLGTGLHQQSWITWSNLTCQSGLGQAMIEQNQQLQKKLQIVKSLESGLRNDAPDSAIAMRQKWLEMESLSNAEIYVGWK</sequence>
<protein>
    <submittedName>
        <fullName evidence="1">Uncharacterized protein</fullName>
    </submittedName>
</protein>
<name>A0A9D4XQV1_PEA</name>
<reference evidence="1 2" key="1">
    <citation type="journal article" date="2022" name="Nat. Genet.">
        <title>Improved pea reference genome and pan-genome highlight genomic features and evolutionary characteristics.</title>
        <authorList>
            <person name="Yang T."/>
            <person name="Liu R."/>
            <person name="Luo Y."/>
            <person name="Hu S."/>
            <person name="Wang D."/>
            <person name="Wang C."/>
            <person name="Pandey M.K."/>
            <person name="Ge S."/>
            <person name="Xu Q."/>
            <person name="Li N."/>
            <person name="Li G."/>
            <person name="Huang Y."/>
            <person name="Saxena R.K."/>
            <person name="Ji Y."/>
            <person name="Li M."/>
            <person name="Yan X."/>
            <person name="He Y."/>
            <person name="Liu Y."/>
            <person name="Wang X."/>
            <person name="Xiang C."/>
            <person name="Varshney R.K."/>
            <person name="Ding H."/>
            <person name="Gao S."/>
            <person name="Zong X."/>
        </authorList>
    </citation>
    <scope>NUCLEOTIDE SEQUENCE [LARGE SCALE GENOMIC DNA]</scope>
    <source>
        <strain evidence="1 2">cv. Zhongwan 6</strain>
    </source>
</reference>
<proteinExistence type="predicted"/>
<dbReference type="Gramene" id="Psat03G0086700-T1">
    <property type="protein sequence ID" value="KAI5424842.1"/>
    <property type="gene ID" value="KIW84_030867"/>
</dbReference>
<dbReference type="Proteomes" id="UP001058974">
    <property type="component" value="Chromosome 3"/>
</dbReference>
<evidence type="ECO:0000313" key="2">
    <source>
        <dbReference type="Proteomes" id="UP001058974"/>
    </source>
</evidence>
<dbReference type="AlphaFoldDB" id="A0A9D4XQV1"/>
<comment type="caution">
    <text evidence="1">The sequence shown here is derived from an EMBL/GenBank/DDBJ whole genome shotgun (WGS) entry which is preliminary data.</text>
</comment>
<keyword evidence="2" id="KW-1185">Reference proteome</keyword>